<evidence type="ECO:0000259" key="9">
    <source>
        <dbReference type="PROSITE" id="PS51379"/>
    </source>
</evidence>
<proteinExistence type="predicted"/>
<dbReference type="Pfam" id="PF08331">
    <property type="entry name" value="QueG_DUF1730"/>
    <property type="match status" value="1"/>
</dbReference>
<dbReference type="EMBL" id="FQXH01000014">
    <property type="protein sequence ID" value="SHH28492.1"/>
    <property type="molecule type" value="Genomic_DNA"/>
</dbReference>
<keyword evidence="3" id="KW-0819">tRNA processing</keyword>
<evidence type="ECO:0000256" key="8">
    <source>
        <dbReference type="ARBA" id="ARBA00023014"/>
    </source>
</evidence>
<keyword evidence="1" id="KW-0004">4Fe-4S</keyword>
<protein>
    <submittedName>
        <fullName evidence="10">Epoxyqueuosine reductase</fullName>
    </submittedName>
</protein>
<evidence type="ECO:0000313" key="11">
    <source>
        <dbReference type="Proteomes" id="UP000242520"/>
    </source>
</evidence>
<gene>
    <name evidence="10" type="ORF">SAMN02744040_01464</name>
</gene>
<evidence type="ECO:0000256" key="5">
    <source>
        <dbReference type="ARBA" id="ARBA00022785"/>
    </source>
</evidence>
<dbReference type="STRING" id="1123350.SAMN02744040_01464"/>
<dbReference type="Pfam" id="PF13484">
    <property type="entry name" value="Fer4_16"/>
    <property type="match status" value="1"/>
</dbReference>
<dbReference type="RefSeq" id="WP_072725128.1">
    <property type="nucleotide sequence ID" value="NZ_FQXH01000014.1"/>
</dbReference>
<keyword evidence="8" id="KW-0411">Iron-sulfur</keyword>
<dbReference type="PROSITE" id="PS00198">
    <property type="entry name" value="4FE4S_FER_1"/>
    <property type="match status" value="1"/>
</dbReference>
<dbReference type="InterPro" id="IPR004453">
    <property type="entry name" value="QueG"/>
</dbReference>
<evidence type="ECO:0000256" key="1">
    <source>
        <dbReference type="ARBA" id="ARBA00022485"/>
    </source>
</evidence>
<dbReference type="PANTHER" id="PTHR30002">
    <property type="entry name" value="EPOXYQUEUOSINE REDUCTASE"/>
    <property type="match status" value="1"/>
</dbReference>
<keyword evidence="4" id="KW-0479">Metal-binding</keyword>
<accession>A0A1M5RQE2</accession>
<keyword evidence="11" id="KW-1185">Reference proteome</keyword>
<evidence type="ECO:0000256" key="7">
    <source>
        <dbReference type="ARBA" id="ARBA00023004"/>
    </source>
</evidence>
<dbReference type="Proteomes" id="UP000242520">
    <property type="component" value="Unassembled WGS sequence"/>
</dbReference>
<evidence type="ECO:0000313" key="10">
    <source>
        <dbReference type="EMBL" id="SHH28492.1"/>
    </source>
</evidence>
<dbReference type="GO" id="GO:0046872">
    <property type="term" value="F:metal ion binding"/>
    <property type="evidence" value="ECO:0007669"/>
    <property type="project" value="UniProtKB-KW"/>
</dbReference>
<dbReference type="NCBIfam" id="TIGR00276">
    <property type="entry name" value="tRNA epoxyqueuosine(34) reductase QueG"/>
    <property type="match status" value="1"/>
</dbReference>
<dbReference type="InterPro" id="IPR013542">
    <property type="entry name" value="QueG_DUF1730"/>
</dbReference>
<dbReference type="GO" id="GO:0052693">
    <property type="term" value="F:epoxyqueuosine reductase activity"/>
    <property type="evidence" value="ECO:0007669"/>
    <property type="project" value="TreeGrafter"/>
</dbReference>
<dbReference type="InterPro" id="IPR017900">
    <property type="entry name" value="4Fe4S_Fe_S_CS"/>
</dbReference>
<dbReference type="AlphaFoldDB" id="A0A1M5RQE2"/>
<keyword evidence="6" id="KW-0560">Oxidoreductase</keyword>
<sequence>MKEKLKYFCKNHLNIESVGIAHIGPYKELEEILKDRIDKGYYTGLEEKDIKKRVDPRITMENVKSIVVCLFPYFSGNVKKSNISKYTYSIDYHIIIKNKLEYICEFLKNNIDNFEYKVFVDNGPLVDRYLANISGLGYFGINNNIITEKYGSYVCIGYILCNYPFEADNPIDKTCIKCGLCIEKCPGGAILGNFEINPNKCLSFITQKKGELSKEEKEMFVKNPSVFGCDVCQDVCPHNKNVEFTNIEEFKSNLIYNLDYDEIKNISNREFKRRYNDRAFSWRGKSVILRNLEIIKG</sequence>
<keyword evidence="7" id="KW-0408">Iron</keyword>
<dbReference type="Gene3D" id="3.30.70.20">
    <property type="match status" value="1"/>
</dbReference>
<evidence type="ECO:0000256" key="2">
    <source>
        <dbReference type="ARBA" id="ARBA00022490"/>
    </source>
</evidence>
<dbReference type="GO" id="GO:0008616">
    <property type="term" value="P:tRNA queuosine(34) biosynthetic process"/>
    <property type="evidence" value="ECO:0007669"/>
    <property type="project" value="UniProtKB-KW"/>
</dbReference>
<dbReference type="PROSITE" id="PS51379">
    <property type="entry name" value="4FE4S_FER_2"/>
    <property type="match status" value="1"/>
</dbReference>
<name>A0A1M5RQE2_9FIRM</name>
<keyword evidence="5" id="KW-0671">Queuosine biosynthesis</keyword>
<dbReference type="GO" id="GO:0051539">
    <property type="term" value="F:4 iron, 4 sulfur cluster binding"/>
    <property type="evidence" value="ECO:0007669"/>
    <property type="project" value="UniProtKB-KW"/>
</dbReference>
<reference evidence="11" key="1">
    <citation type="submission" date="2016-11" db="EMBL/GenBank/DDBJ databases">
        <authorList>
            <person name="Varghese N."/>
            <person name="Submissions S."/>
        </authorList>
    </citation>
    <scope>NUCLEOTIDE SEQUENCE [LARGE SCALE GENOMIC DNA]</scope>
    <source>
        <strain evidence="11">DSM 15285</strain>
    </source>
</reference>
<keyword evidence="2" id="KW-0963">Cytoplasm</keyword>
<evidence type="ECO:0000256" key="3">
    <source>
        <dbReference type="ARBA" id="ARBA00022694"/>
    </source>
</evidence>
<evidence type="ECO:0000256" key="4">
    <source>
        <dbReference type="ARBA" id="ARBA00022723"/>
    </source>
</evidence>
<dbReference type="InterPro" id="IPR017896">
    <property type="entry name" value="4Fe4S_Fe-S-bd"/>
</dbReference>
<evidence type="ECO:0000256" key="6">
    <source>
        <dbReference type="ARBA" id="ARBA00023002"/>
    </source>
</evidence>
<dbReference type="OrthoDB" id="9784571at2"/>
<dbReference type="SUPFAM" id="SSF54862">
    <property type="entry name" value="4Fe-4S ferredoxins"/>
    <property type="match status" value="1"/>
</dbReference>
<organism evidence="10 11">
    <name type="scientific">Tepidibacter thalassicus DSM 15285</name>
    <dbReference type="NCBI Taxonomy" id="1123350"/>
    <lineage>
        <taxon>Bacteria</taxon>
        <taxon>Bacillati</taxon>
        <taxon>Bacillota</taxon>
        <taxon>Clostridia</taxon>
        <taxon>Peptostreptococcales</taxon>
        <taxon>Peptostreptococcaceae</taxon>
        <taxon>Tepidibacter</taxon>
    </lineage>
</organism>
<dbReference type="PANTHER" id="PTHR30002:SF4">
    <property type="entry name" value="EPOXYQUEUOSINE REDUCTASE"/>
    <property type="match status" value="1"/>
</dbReference>
<feature type="domain" description="4Fe-4S ferredoxin-type" evidence="9">
    <location>
        <begin position="163"/>
        <end position="195"/>
    </location>
</feature>